<name>A0A1F8CV78_9BACT</name>
<protein>
    <submittedName>
        <fullName evidence="1">Uncharacterized protein</fullName>
    </submittedName>
</protein>
<dbReference type="Proteomes" id="UP000178999">
    <property type="component" value="Unassembled WGS sequence"/>
</dbReference>
<evidence type="ECO:0000313" key="1">
    <source>
        <dbReference type="EMBL" id="OGM79986.1"/>
    </source>
</evidence>
<gene>
    <name evidence="1" type="ORF">A2382_04845</name>
</gene>
<organism evidence="1 2">
    <name type="scientific">Candidatus Woesebacteria bacterium RIFOXYB1_FULL_38_16</name>
    <dbReference type="NCBI Taxonomy" id="1802538"/>
    <lineage>
        <taxon>Bacteria</taxon>
        <taxon>Candidatus Woeseibacteriota</taxon>
    </lineage>
</organism>
<reference evidence="1 2" key="1">
    <citation type="journal article" date="2016" name="Nat. Commun.">
        <title>Thousands of microbial genomes shed light on interconnected biogeochemical processes in an aquifer system.</title>
        <authorList>
            <person name="Anantharaman K."/>
            <person name="Brown C.T."/>
            <person name="Hug L.A."/>
            <person name="Sharon I."/>
            <person name="Castelle C.J."/>
            <person name="Probst A.J."/>
            <person name="Thomas B.C."/>
            <person name="Singh A."/>
            <person name="Wilkins M.J."/>
            <person name="Karaoz U."/>
            <person name="Brodie E.L."/>
            <person name="Williams K.H."/>
            <person name="Hubbard S.S."/>
            <person name="Banfield J.F."/>
        </authorList>
    </citation>
    <scope>NUCLEOTIDE SEQUENCE [LARGE SCALE GENOMIC DNA]</scope>
</reference>
<comment type="caution">
    <text evidence="1">The sequence shown here is derived from an EMBL/GenBank/DDBJ whole genome shotgun (WGS) entry which is preliminary data.</text>
</comment>
<proteinExistence type="predicted"/>
<dbReference type="AlphaFoldDB" id="A0A1F8CV78"/>
<sequence length="169" mass="19266">MIRRRKVKLVTTLDEAYVVIVQKAIDQVLALDFGDLPFEPENAREILEIAVPIILRNSGCAFPFNMMVEGKEPDSQILAQLPNSRKRREVEGYWLVLSRFLTPEDVEFIYAWVFLKLIEMVSVAMKGSAEQYVKAAMLGNGSELVRANTIFVMSKLDEWLDRTSIVVIV</sequence>
<accession>A0A1F8CV78</accession>
<evidence type="ECO:0000313" key="2">
    <source>
        <dbReference type="Proteomes" id="UP000178999"/>
    </source>
</evidence>
<dbReference type="EMBL" id="MGHY01000005">
    <property type="protein sequence ID" value="OGM79986.1"/>
    <property type="molecule type" value="Genomic_DNA"/>
</dbReference>